<protein>
    <recommendedName>
        <fullName evidence="3">Ethanolamine utilization protein</fullName>
    </recommendedName>
</protein>
<proteinExistence type="predicted"/>
<dbReference type="EMBL" id="JBHUMQ010000026">
    <property type="protein sequence ID" value="MFD2694365.1"/>
    <property type="molecule type" value="Genomic_DNA"/>
</dbReference>
<organism evidence="1 2">
    <name type="scientific">Sporolactobacillus shoreicorticis</name>
    <dbReference type="NCBI Taxonomy" id="1923877"/>
    <lineage>
        <taxon>Bacteria</taxon>
        <taxon>Bacillati</taxon>
        <taxon>Bacillota</taxon>
        <taxon>Bacilli</taxon>
        <taxon>Bacillales</taxon>
        <taxon>Sporolactobacillaceae</taxon>
        <taxon>Sporolactobacillus</taxon>
    </lineage>
</organism>
<sequence>MQQNLDTLIQLVIREVLAQTKQPEADTDPGQSKKRQLYVIKTLPGTFLFAQTELYRRLDQRFDIHVMDLSDARNAPAPEKVLTPACGDAASGQRVLLPSLSGASLAKSALGISDTPETEWIAYCFRNAITICALQEGLPRFSFNASKHYVSLFASYERIVRGFGLRIVGTDQLLNEIRVKNHVITAGDLSGADEHAWIEIPEGAVVTTLAKEEIRRKHMHIKTEMKRG</sequence>
<dbReference type="RefSeq" id="WP_253057908.1">
    <property type="nucleotide sequence ID" value="NZ_JAMXWM010000001.1"/>
</dbReference>
<keyword evidence="2" id="KW-1185">Reference proteome</keyword>
<reference evidence="2" key="1">
    <citation type="journal article" date="2019" name="Int. J. Syst. Evol. Microbiol.">
        <title>The Global Catalogue of Microorganisms (GCM) 10K type strain sequencing project: providing services to taxonomists for standard genome sequencing and annotation.</title>
        <authorList>
            <consortium name="The Broad Institute Genomics Platform"/>
            <consortium name="The Broad Institute Genome Sequencing Center for Infectious Disease"/>
            <person name="Wu L."/>
            <person name="Ma J."/>
        </authorList>
    </citation>
    <scope>NUCLEOTIDE SEQUENCE [LARGE SCALE GENOMIC DNA]</scope>
    <source>
        <strain evidence="2">TISTR 2466</strain>
    </source>
</reference>
<dbReference type="Proteomes" id="UP001597399">
    <property type="component" value="Unassembled WGS sequence"/>
</dbReference>
<evidence type="ECO:0000313" key="1">
    <source>
        <dbReference type="EMBL" id="MFD2694365.1"/>
    </source>
</evidence>
<accession>A0ABW5S4L1</accession>
<gene>
    <name evidence="1" type="ORF">ACFSUE_12110</name>
</gene>
<evidence type="ECO:0000313" key="2">
    <source>
        <dbReference type="Proteomes" id="UP001597399"/>
    </source>
</evidence>
<comment type="caution">
    <text evidence="1">The sequence shown here is derived from an EMBL/GenBank/DDBJ whole genome shotgun (WGS) entry which is preliminary data.</text>
</comment>
<evidence type="ECO:0008006" key="3">
    <source>
        <dbReference type="Google" id="ProtNLM"/>
    </source>
</evidence>
<name>A0ABW5S4L1_9BACL</name>